<feature type="non-terminal residue" evidence="2">
    <location>
        <position position="1"/>
    </location>
</feature>
<evidence type="ECO:0008006" key="4">
    <source>
        <dbReference type="Google" id="ProtNLM"/>
    </source>
</evidence>
<dbReference type="EMBL" id="QJKJ01000949">
    <property type="protein sequence ID" value="RDY09898.1"/>
    <property type="molecule type" value="Genomic_DNA"/>
</dbReference>
<gene>
    <name evidence="2" type="ORF">CR513_05666</name>
</gene>
<dbReference type="AlphaFoldDB" id="A0A371I4C7"/>
<reference evidence="2" key="1">
    <citation type="submission" date="2018-05" db="EMBL/GenBank/DDBJ databases">
        <title>Draft genome of Mucuna pruriens seed.</title>
        <authorList>
            <person name="Nnadi N.E."/>
            <person name="Vos R."/>
            <person name="Hasami M.H."/>
            <person name="Devisetty U.K."/>
            <person name="Aguiy J.C."/>
        </authorList>
    </citation>
    <scope>NUCLEOTIDE SEQUENCE [LARGE SCALE GENOMIC DNA]</scope>
    <source>
        <strain evidence="2">JCA_2017</strain>
    </source>
</reference>
<dbReference type="Proteomes" id="UP000257109">
    <property type="component" value="Unassembled WGS sequence"/>
</dbReference>
<name>A0A371I4C7_MUCPR</name>
<feature type="compositionally biased region" description="Basic residues" evidence="1">
    <location>
        <begin position="9"/>
        <end position="19"/>
    </location>
</feature>
<comment type="caution">
    <text evidence="2">The sequence shown here is derived from an EMBL/GenBank/DDBJ whole genome shotgun (WGS) entry which is preliminary data.</text>
</comment>
<organism evidence="2 3">
    <name type="scientific">Mucuna pruriens</name>
    <name type="common">Velvet bean</name>
    <name type="synonym">Dolichos pruriens</name>
    <dbReference type="NCBI Taxonomy" id="157652"/>
    <lineage>
        <taxon>Eukaryota</taxon>
        <taxon>Viridiplantae</taxon>
        <taxon>Streptophyta</taxon>
        <taxon>Embryophyta</taxon>
        <taxon>Tracheophyta</taxon>
        <taxon>Spermatophyta</taxon>
        <taxon>Magnoliopsida</taxon>
        <taxon>eudicotyledons</taxon>
        <taxon>Gunneridae</taxon>
        <taxon>Pentapetalae</taxon>
        <taxon>rosids</taxon>
        <taxon>fabids</taxon>
        <taxon>Fabales</taxon>
        <taxon>Fabaceae</taxon>
        <taxon>Papilionoideae</taxon>
        <taxon>50 kb inversion clade</taxon>
        <taxon>NPAAA clade</taxon>
        <taxon>indigoferoid/millettioid clade</taxon>
        <taxon>Phaseoleae</taxon>
        <taxon>Mucuna</taxon>
    </lineage>
</organism>
<evidence type="ECO:0000313" key="3">
    <source>
        <dbReference type="Proteomes" id="UP000257109"/>
    </source>
</evidence>
<feature type="region of interest" description="Disordered" evidence="1">
    <location>
        <begin position="1"/>
        <end position="35"/>
    </location>
</feature>
<accession>A0A371I4C7</accession>
<evidence type="ECO:0000313" key="2">
    <source>
        <dbReference type="EMBL" id="RDY09898.1"/>
    </source>
</evidence>
<sequence>MEVLGRTPPCHRRRGQIRARGREPTFSPGCGAPDRFQNPKDSLIGVALNWYVNLERGRIKTWRDLVEAFLK</sequence>
<evidence type="ECO:0000256" key="1">
    <source>
        <dbReference type="SAM" id="MobiDB-lite"/>
    </source>
</evidence>
<proteinExistence type="predicted"/>
<protein>
    <recommendedName>
        <fullName evidence="4">Retrotransposon gag domain-containing protein</fullName>
    </recommendedName>
</protein>
<keyword evidence="3" id="KW-1185">Reference proteome</keyword>